<evidence type="ECO:0000256" key="1">
    <source>
        <dbReference type="SAM" id="MobiDB-lite"/>
    </source>
</evidence>
<evidence type="ECO:0000313" key="3">
    <source>
        <dbReference type="Proteomes" id="UP000319160"/>
    </source>
</evidence>
<comment type="caution">
    <text evidence="2">The sequence shown here is derived from an EMBL/GenBank/DDBJ whole genome shotgun (WGS) entry which is preliminary data.</text>
</comment>
<dbReference type="Proteomes" id="UP000319160">
    <property type="component" value="Unassembled WGS sequence"/>
</dbReference>
<keyword evidence="3" id="KW-1185">Reference proteome</keyword>
<feature type="region of interest" description="Disordered" evidence="1">
    <location>
        <begin position="147"/>
        <end position="166"/>
    </location>
</feature>
<sequence length="203" mass="22333">MLRGLEIGGQNNVAVSSQGSQKDRPSNFMDSETKNNVPSLRCTCLNTHERSDYRQSLWDVSLGDNHIGGYTQAQRATSRHALSLTVSPTSPLLSNGRNSGTSTPALKSRIRQAQVLWPNNINSSSVFLTFTAKGQTSHATVRRAVLPDHDPIHPSGTREITSGDYTRTDNHDQLAEKCDGSGQKLPTRATQKVLRRNNIRARI</sequence>
<evidence type="ECO:0000313" key="2">
    <source>
        <dbReference type="EMBL" id="TRX94079.1"/>
    </source>
</evidence>
<dbReference type="AlphaFoldDB" id="A0A553I1K3"/>
<dbReference type="EMBL" id="VFLP01000025">
    <property type="protein sequence ID" value="TRX94079.1"/>
    <property type="molecule type" value="Genomic_DNA"/>
</dbReference>
<protein>
    <submittedName>
        <fullName evidence="2">Uncharacterized protein</fullName>
    </submittedName>
</protein>
<name>A0A553I1K3_9PEZI</name>
<gene>
    <name evidence="2" type="ORF">FHL15_005157</name>
</gene>
<reference evidence="3" key="1">
    <citation type="submission" date="2019-06" db="EMBL/GenBank/DDBJ databases">
        <title>Draft genome sequence of the griseofulvin-producing fungus Xylaria cubensis strain G536.</title>
        <authorList>
            <person name="Mead M.E."/>
            <person name="Raja H.A."/>
            <person name="Steenwyk J.L."/>
            <person name="Knowles S.L."/>
            <person name="Oberlies N.H."/>
            <person name="Rokas A."/>
        </authorList>
    </citation>
    <scope>NUCLEOTIDE SEQUENCE [LARGE SCALE GENOMIC DNA]</scope>
    <source>
        <strain evidence="3">G536</strain>
    </source>
</reference>
<accession>A0A553I1K3</accession>
<feature type="region of interest" description="Disordered" evidence="1">
    <location>
        <begin position="1"/>
        <end position="34"/>
    </location>
</feature>
<feature type="compositionally biased region" description="Polar residues" evidence="1">
    <location>
        <begin position="9"/>
        <end position="20"/>
    </location>
</feature>
<proteinExistence type="predicted"/>
<organism evidence="2 3">
    <name type="scientific">Xylaria flabelliformis</name>
    <dbReference type="NCBI Taxonomy" id="2512241"/>
    <lineage>
        <taxon>Eukaryota</taxon>
        <taxon>Fungi</taxon>
        <taxon>Dikarya</taxon>
        <taxon>Ascomycota</taxon>
        <taxon>Pezizomycotina</taxon>
        <taxon>Sordariomycetes</taxon>
        <taxon>Xylariomycetidae</taxon>
        <taxon>Xylariales</taxon>
        <taxon>Xylariaceae</taxon>
        <taxon>Xylaria</taxon>
    </lineage>
</organism>